<organism evidence="1 3">
    <name type="scientific">Legionella adelaidensis</name>
    <dbReference type="NCBI Taxonomy" id="45056"/>
    <lineage>
        <taxon>Bacteria</taxon>
        <taxon>Pseudomonadati</taxon>
        <taxon>Pseudomonadota</taxon>
        <taxon>Gammaproteobacteria</taxon>
        <taxon>Legionellales</taxon>
        <taxon>Legionellaceae</taxon>
        <taxon>Legionella</taxon>
    </lineage>
</organism>
<dbReference type="STRING" id="45056.Lade_1112"/>
<evidence type="ECO:0000313" key="3">
    <source>
        <dbReference type="Proteomes" id="UP000054859"/>
    </source>
</evidence>
<dbReference type="OrthoDB" id="5649625at2"/>
<sequence>MKDIINVLPDIRLRFNIDHPTFEECYAFGYECAMAEVSENENPFKPGTSEYDQWAEGWWAGFYGEEPIYDIKEFLTANTSAVGRFEAANEEKYQDVKVGFFTKILGYSGELVALAVVGYQVVDLVA</sequence>
<reference evidence="2 4" key="2">
    <citation type="submission" date="2018-12" db="EMBL/GenBank/DDBJ databases">
        <authorList>
            <consortium name="Pathogen Informatics"/>
        </authorList>
    </citation>
    <scope>NUCLEOTIDE SEQUENCE [LARGE SCALE GENOMIC DNA]</scope>
    <source>
        <strain evidence="2 4">NCTC12735</strain>
        <plasmid evidence="4">28</plasmid>
    </source>
</reference>
<dbReference type="KEGG" id="ladl:NCTC12735_01906"/>
<keyword evidence="3" id="KW-1185">Reference proteome</keyword>
<dbReference type="RefSeq" id="WP_058462124.1">
    <property type="nucleotide sequence ID" value="NZ_CAAAHS010000002.1"/>
</dbReference>
<dbReference type="EMBL" id="LNKA01000001">
    <property type="protein sequence ID" value="KTC66454.1"/>
    <property type="molecule type" value="Genomic_DNA"/>
</dbReference>
<name>A0A0W0R5U5_9GAMM</name>
<dbReference type="Proteomes" id="UP000054859">
    <property type="component" value="Unassembled WGS sequence"/>
</dbReference>
<reference evidence="1 3" key="1">
    <citation type="submission" date="2015-11" db="EMBL/GenBank/DDBJ databases">
        <title>Identification of large and diverse effector repertoires of 38 Legionella species.</title>
        <authorList>
            <person name="Burstein D."/>
            <person name="Amaro F."/>
            <person name="Zusman T."/>
            <person name="Lifshitz Z."/>
            <person name="Cohen O."/>
            <person name="Gilbert J.A."/>
            <person name="Pupko T."/>
            <person name="Shuman H.A."/>
            <person name="Segal G."/>
        </authorList>
    </citation>
    <scope>NUCLEOTIDE SEQUENCE [LARGE SCALE GENOMIC DNA]</scope>
    <source>
        <strain evidence="1 3">1762-AUS-E</strain>
    </source>
</reference>
<dbReference type="EMBL" id="LR134437">
    <property type="protein sequence ID" value="VEH86258.1"/>
    <property type="molecule type" value="Genomic_DNA"/>
</dbReference>
<evidence type="ECO:0000313" key="1">
    <source>
        <dbReference type="EMBL" id="KTC66454.1"/>
    </source>
</evidence>
<dbReference type="AlphaFoldDB" id="A0A0W0R5U5"/>
<keyword evidence="2" id="KW-0614">Plasmid</keyword>
<proteinExistence type="predicted"/>
<geneLocation type="plasmid" evidence="2 4">
    <name>28</name>
</geneLocation>
<evidence type="ECO:0000313" key="4">
    <source>
        <dbReference type="Proteomes" id="UP000281170"/>
    </source>
</evidence>
<dbReference type="PATRIC" id="fig|45056.6.peg.1151"/>
<protein>
    <submittedName>
        <fullName evidence="2">Transmission trait enhancer LetE</fullName>
    </submittedName>
    <submittedName>
        <fullName evidence="1">Transmission trait enhancer protein LetE</fullName>
    </submittedName>
</protein>
<dbReference type="Proteomes" id="UP000281170">
    <property type="component" value="Plasmid 28"/>
</dbReference>
<accession>A0A0W0R5U5</accession>
<gene>
    <name evidence="1" type="primary">letE</name>
    <name evidence="1" type="ORF">Lade_1112</name>
    <name evidence="2" type="ORF">NCTC12735_01906</name>
</gene>
<evidence type="ECO:0000313" key="2">
    <source>
        <dbReference type="EMBL" id="VEH86258.1"/>
    </source>
</evidence>